<keyword evidence="3" id="KW-1185">Reference proteome</keyword>
<keyword evidence="1" id="KW-1133">Transmembrane helix</keyword>
<comment type="caution">
    <text evidence="2">The sequence shown here is derived from an EMBL/GenBank/DDBJ whole genome shotgun (WGS) entry which is preliminary data.</text>
</comment>
<evidence type="ECO:0000313" key="2">
    <source>
        <dbReference type="EMBL" id="PUV25719.1"/>
    </source>
</evidence>
<dbReference type="GO" id="GO:0016779">
    <property type="term" value="F:nucleotidyltransferase activity"/>
    <property type="evidence" value="ECO:0007669"/>
    <property type="project" value="UniProtKB-KW"/>
</dbReference>
<dbReference type="InterPro" id="IPR037997">
    <property type="entry name" value="Dgk1-like"/>
</dbReference>
<keyword evidence="1" id="KW-0812">Transmembrane</keyword>
<feature type="transmembrane region" description="Helical" evidence="1">
    <location>
        <begin position="63"/>
        <end position="82"/>
    </location>
</feature>
<evidence type="ECO:0000256" key="1">
    <source>
        <dbReference type="SAM" id="Phobius"/>
    </source>
</evidence>
<feature type="transmembrane region" description="Helical" evidence="1">
    <location>
        <begin position="12"/>
        <end position="29"/>
    </location>
</feature>
<name>A0A363NY42_9SPHI</name>
<keyword evidence="1" id="KW-0472">Membrane</keyword>
<accession>A0A363NY42</accession>
<dbReference type="PANTHER" id="PTHR31303:SF1">
    <property type="entry name" value="CTP-DEPENDENT DIACYLGLYCEROL KINASE 1"/>
    <property type="match status" value="1"/>
</dbReference>
<dbReference type="AlphaFoldDB" id="A0A363NY42"/>
<proteinExistence type="predicted"/>
<dbReference type="PANTHER" id="PTHR31303">
    <property type="entry name" value="CTP-DEPENDENT DIACYLGLYCEROL KINASE 1"/>
    <property type="match status" value="1"/>
</dbReference>
<sequence>MIMKNDLSNMVLLAMLFLLLFALSEILYHRFKIRVEFTRKLVHIGTGIISLLFPILLASHWSVLFLCGVFAVILVLSLKFNLLRSIHAIDRKSAGSLAYPAAVYLCFVTQTYLDDRNIFYYLPLATLAICDPMAALSGKKWPLGPYMVLGAKKTVLGSIAFFISAIVLTFFIWKYAHDSSLDFQELTIITTIALMATFAEALSKDGYDNLTIPLSTIVSLYILLP</sequence>
<feature type="transmembrane region" description="Helical" evidence="1">
    <location>
        <begin position="156"/>
        <end position="175"/>
    </location>
</feature>
<feature type="transmembrane region" description="Helical" evidence="1">
    <location>
        <begin position="118"/>
        <end position="136"/>
    </location>
</feature>
<gene>
    <name evidence="2" type="ORF">DCO56_01685</name>
</gene>
<reference evidence="2 3" key="1">
    <citation type="submission" date="2018-04" db="EMBL/GenBank/DDBJ databases">
        <title>Sphingobacterium sp. M46 Genome.</title>
        <authorList>
            <person name="Cheng J."/>
            <person name="Li Y."/>
        </authorList>
    </citation>
    <scope>NUCLEOTIDE SEQUENCE [LARGE SCALE GENOMIC DNA]</scope>
    <source>
        <strain evidence="2 3">M46</strain>
    </source>
</reference>
<dbReference type="GO" id="GO:0004143">
    <property type="term" value="F:ATP-dependent diacylglycerol kinase activity"/>
    <property type="evidence" value="ECO:0007669"/>
    <property type="project" value="InterPro"/>
</dbReference>
<dbReference type="OrthoDB" id="1117602at2"/>
<organism evidence="2 3">
    <name type="scientific">Sphingobacterium athyrii</name>
    <dbReference type="NCBI Taxonomy" id="2152717"/>
    <lineage>
        <taxon>Bacteria</taxon>
        <taxon>Pseudomonadati</taxon>
        <taxon>Bacteroidota</taxon>
        <taxon>Sphingobacteriia</taxon>
        <taxon>Sphingobacteriales</taxon>
        <taxon>Sphingobacteriaceae</taxon>
        <taxon>Sphingobacterium</taxon>
    </lineage>
</organism>
<keyword evidence="2" id="KW-0808">Transferase</keyword>
<keyword evidence="2" id="KW-0548">Nucleotidyltransferase</keyword>
<protein>
    <submittedName>
        <fullName evidence="2">Phosphatidate cytidylyltransferase</fullName>
    </submittedName>
</protein>
<evidence type="ECO:0000313" key="3">
    <source>
        <dbReference type="Proteomes" id="UP000250831"/>
    </source>
</evidence>
<feature type="transmembrane region" description="Helical" evidence="1">
    <location>
        <begin position="41"/>
        <end position="57"/>
    </location>
</feature>
<dbReference type="Proteomes" id="UP000250831">
    <property type="component" value="Unassembled WGS sequence"/>
</dbReference>
<dbReference type="EMBL" id="QCXX01000001">
    <property type="protein sequence ID" value="PUV25719.1"/>
    <property type="molecule type" value="Genomic_DNA"/>
</dbReference>